<gene>
    <name evidence="2" type="ORF">CDD80_4476</name>
</gene>
<evidence type="ECO:0000313" key="3">
    <source>
        <dbReference type="Proteomes" id="UP000226431"/>
    </source>
</evidence>
<name>A0A2C5YZQ0_9HYPO</name>
<keyword evidence="3" id="KW-1185">Reference proteome</keyword>
<comment type="caution">
    <text evidence="2">The sequence shown here is derived from an EMBL/GenBank/DDBJ whole genome shotgun (WGS) entry which is preliminary data.</text>
</comment>
<evidence type="ECO:0000256" key="1">
    <source>
        <dbReference type="SAM" id="MobiDB-lite"/>
    </source>
</evidence>
<feature type="region of interest" description="Disordered" evidence="1">
    <location>
        <begin position="17"/>
        <end position="39"/>
    </location>
</feature>
<sequence length="96" mass="11190">MDRRTLVPRRTDYEALETRHDHYPLRNPKSRSRLSTDRQLVPRGSDTNIRIFLMLQLEVFSEPGVSQACCSRQMRPSQRTTDIGCPVNCPDFLNLQ</sequence>
<dbReference type="AlphaFoldDB" id="A0A2C5YZQ0"/>
<proteinExistence type="predicted"/>
<reference evidence="2 3" key="1">
    <citation type="submission" date="2017-06" db="EMBL/GenBank/DDBJ databases">
        <title>Ant-infecting Ophiocordyceps genomes reveal a high diversity of potential behavioral manipulation genes and a possible major role for enterotoxins.</title>
        <authorList>
            <person name="De Bekker C."/>
            <person name="Evans H.C."/>
            <person name="Brachmann A."/>
            <person name="Hughes D.P."/>
        </authorList>
    </citation>
    <scope>NUCLEOTIDE SEQUENCE [LARGE SCALE GENOMIC DNA]</scope>
    <source>
        <strain evidence="2 3">Map16</strain>
    </source>
</reference>
<organism evidence="2 3">
    <name type="scientific">Ophiocordyceps camponoti-rufipedis</name>
    <dbReference type="NCBI Taxonomy" id="2004952"/>
    <lineage>
        <taxon>Eukaryota</taxon>
        <taxon>Fungi</taxon>
        <taxon>Dikarya</taxon>
        <taxon>Ascomycota</taxon>
        <taxon>Pezizomycotina</taxon>
        <taxon>Sordariomycetes</taxon>
        <taxon>Hypocreomycetidae</taxon>
        <taxon>Hypocreales</taxon>
        <taxon>Ophiocordycipitaceae</taxon>
        <taxon>Ophiocordyceps</taxon>
    </lineage>
</organism>
<accession>A0A2C5YZQ0</accession>
<dbReference type="Proteomes" id="UP000226431">
    <property type="component" value="Unassembled WGS sequence"/>
</dbReference>
<evidence type="ECO:0000313" key="2">
    <source>
        <dbReference type="EMBL" id="PHH72524.1"/>
    </source>
</evidence>
<protein>
    <submittedName>
        <fullName evidence="2">Uncharacterized protein</fullName>
    </submittedName>
</protein>
<dbReference type="EMBL" id="NJES01000413">
    <property type="protein sequence ID" value="PHH72524.1"/>
    <property type="molecule type" value="Genomic_DNA"/>
</dbReference>